<name>A0ABN9VCY2_9DINO</name>
<feature type="region of interest" description="Disordered" evidence="1">
    <location>
        <begin position="153"/>
        <end position="211"/>
    </location>
</feature>
<protein>
    <submittedName>
        <fullName evidence="2">Uncharacterized protein</fullName>
    </submittedName>
</protein>
<evidence type="ECO:0000313" key="2">
    <source>
        <dbReference type="EMBL" id="CAK0870952.1"/>
    </source>
</evidence>
<feature type="region of interest" description="Disordered" evidence="1">
    <location>
        <begin position="91"/>
        <end position="121"/>
    </location>
</feature>
<evidence type="ECO:0000313" key="3">
    <source>
        <dbReference type="Proteomes" id="UP001189429"/>
    </source>
</evidence>
<feature type="non-terminal residue" evidence="2">
    <location>
        <position position="211"/>
    </location>
</feature>
<proteinExistence type="predicted"/>
<organism evidence="2 3">
    <name type="scientific">Prorocentrum cordatum</name>
    <dbReference type="NCBI Taxonomy" id="2364126"/>
    <lineage>
        <taxon>Eukaryota</taxon>
        <taxon>Sar</taxon>
        <taxon>Alveolata</taxon>
        <taxon>Dinophyceae</taxon>
        <taxon>Prorocentrales</taxon>
        <taxon>Prorocentraceae</taxon>
        <taxon>Prorocentrum</taxon>
    </lineage>
</organism>
<sequence>MPSQLVLSVPERASPGPSRGWRTPEPLPAPASNGLLHGGVPSFEMAHIPEIPDEDARDSSPEPLDAAVAKQGSSGRDLRLMLRIYDHELMDASTPRGHDQEARKTPPAADALPAAAQVGATPDAAWARIRTPSPDHRTYAPHAPLAWPQGMPELKPPQWMPFQQHPPQPAARAGAPWACTRRPSPEARAAAPRAPPAWPQGMPDRPPQWTP</sequence>
<reference evidence="2" key="1">
    <citation type="submission" date="2023-10" db="EMBL/GenBank/DDBJ databases">
        <authorList>
            <person name="Chen Y."/>
            <person name="Shah S."/>
            <person name="Dougan E. K."/>
            <person name="Thang M."/>
            <person name="Chan C."/>
        </authorList>
    </citation>
    <scope>NUCLEOTIDE SEQUENCE [LARGE SCALE GENOMIC DNA]</scope>
</reference>
<keyword evidence="3" id="KW-1185">Reference proteome</keyword>
<evidence type="ECO:0000256" key="1">
    <source>
        <dbReference type="SAM" id="MobiDB-lite"/>
    </source>
</evidence>
<dbReference type="Proteomes" id="UP001189429">
    <property type="component" value="Unassembled WGS sequence"/>
</dbReference>
<feature type="compositionally biased region" description="Low complexity" evidence="1">
    <location>
        <begin position="106"/>
        <end position="116"/>
    </location>
</feature>
<comment type="caution">
    <text evidence="2">The sequence shown here is derived from an EMBL/GenBank/DDBJ whole genome shotgun (WGS) entry which is preliminary data.</text>
</comment>
<feature type="compositionally biased region" description="Pro residues" evidence="1">
    <location>
        <begin position="154"/>
        <end position="169"/>
    </location>
</feature>
<accession>A0ABN9VCY2</accession>
<feature type="compositionally biased region" description="Pro residues" evidence="1">
    <location>
        <begin position="193"/>
        <end position="211"/>
    </location>
</feature>
<dbReference type="EMBL" id="CAUYUJ010017020">
    <property type="protein sequence ID" value="CAK0870952.1"/>
    <property type="molecule type" value="Genomic_DNA"/>
</dbReference>
<gene>
    <name evidence="2" type="ORF">PCOR1329_LOCUS56919</name>
</gene>
<feature type="region of interest" description="Disordered" evidence="1">
    <location>
        <begin position="1"/>
        <end position="77"/>
    </location>
</feature>
<feature type="compositionally biased region" description="Basic and acidic residues" evidence="1">
    <location>
        <begin position="91"/>
        <end position="104"/>
    </location>
</feature>